<evidence type="ECO:0000313" key="2">
    <source>
        <dbReference type="Proteomes" id="UP000502823"/>
    </source>
</evidence>
<name>A0A6L2PCN7_COPFO</name>
<dbReference type="OrthoDB" id="760868at2759"/>
<dbReference type="EMBL" id="BLKM01010452">
    <property type="protein sequence ID" value="GFG30313.1"/>
    <property type="molecule type" value="Genomic_DNA"/>
</dbReference>
<reference evidence="2" key="1">
    <citation type="submission" date="2020-01" db="EMBL/GenBank/DDBJ databases">
        <title>Draft genome sequence of the Termite Coptotermes fromosanus.</title>
        <authorList>
            <person name="Itakura S."/>
            <person name="Yosikawa Y."/>
            <person name="Umezawa K."/>
        </authorList>
    </citation>
    <scope>NUCLEOTIDE SEQUENCE [LARGE SCALE GENOMIC DNA]</scope>
</reference>
<proteinExistence type="predicted"/>
<protein>
    <recommendedName>
        <fullName evidence="3">Importin N-terminal domain-containing protein</fullName>
    </recommendedName>
</protein>
<keyword evidence="2" id="KW-1185">Reference proteome</keyword>
<dbReference type="AlphaFoldDB" id="A0A6L2PCN7"/>
<accession>A0A6L2PCN7</accession>
<dbReference type="InParanoid" id="A0A6L2PCN7"/>
<organism evidence="1 2">
    <name type="scientific">Coptotermes formosanus</name>
    <name type="common">Formosan subterranean termite</name>
    <dbReference type="NCBI Taxonomy" id="36987"/>
    <lineage>
        <taxon>Eukaryota</taxon>
        <taxon>Metazoa</taxon>
        <taxon>Ecdysozoa</taxon>
        <taxon>Arthropoda</taxon>
        <taxon>Hexapoda</taxon>
        <taxon>Insecta</taxon>
        <taxon>Pterygota</taxon>
        <taxon>Neoptera</taxon>
        <taxon>Polyneoptera</taxon>
        <taxon>Dictyoptera</taxon>
        <taxon>Blattodea</taxon>
        <taxon>Blattoidea</taxon>
        <taxon>Termitoidae</taxon>
        <taxon>Rhinotermitidae</taxon>
        <taxon>Coptotermes</taxon>
    </lineage>
</organism>
<sequence>MDTRKLTDVLRATIDPAQRQQAEEQLSQVRAGHVAVMTFAMKHHWDDTQENS</sequence>
<evidence type="ECO:0000313" key="1">
    <source>
        <dbReference type="EMBL" id="GFG30313.1"/>
    </source>
</evidence>
<dbReference type="Proteomes" id="UP000502823">
    <property type="component" value="Unassembled WGS sequence"/>
</dbReference>
<gene>
    <name evidence="1" type="ORF">Cfor_02127</name>
</gene>
<evidence type="ECO:0008006" key="3">
    <source>
        <dbReference type="Google" id="ProtNLM"/>
    </source>
</evidence>
<comment type="caution">
    <text evidence="1">The sequence shown here is derived from an EMBL/GenBank/DDBJ whole genome shotgun (WGS) entry which is preliminary data.</text>
</comment>